<feature type="signal peptide" evidence="4">
    <location>
        <begin position="1"/>
        <end position="20"/>
    </location>
</feature>
<evidence type="ECO:0000313" key="7">
    <source>
        <dbReference type="EMBL" id="MEQ2472981.1"/>
    </source>
</evidence>
<gene>
    <name evidence="7" type="ORF">WMO29_10860</name>
</gene>
<comment type="similarity">
    <text evidence="1">Belongs to the membrane fusion protein (MFP) (TC 8.A.1) family.</text>
</comment>
<sequence>MKNKSVLALGLVLTMSVSMVGCGSSKKTETEKVNVEVQTPGSGEVTLDTDYIGSVSPEQQIYVVPLVSGTVTQVNYAVGDMVKEGDVLFKIDDEAAQLQMDNAKATYSQAQAGVNVATGGSRHLQNYQTEQGIDTLEDNLDKVRDGIKDMESQISELGDKETQLSQAVTGAKANADAKNQALAQEQVKLDNLKAELEKLQNPGNDESGNPISPDATAISAKQAEIQTQETVVANAKLELTQAQGALSEAQSGLSQVQSGKSQLESALESTKSQKETLKDNLKTTEKTYEITKNEVYPQTDATYSAQLAQANVGLESARYQLDMYTVKAPISGQIESISVEKDSMASAGSPAYVISNKDSMTVTFNVAEKAKNELQVGDAIEVERNGETFAGTITEVGTMAGPQTRLFQVKASVIGSGDKLPSGVSVKVHATTQREESSLVIPYDAIYFSAGSAYVYCVEDGKLVKTPITVGLMNDNEAVVADGLNGESQVVTTWSSKLRDGAEVVVKTEAEDAE</sequence>
<feature type="coiled-coil region" evidence="2">
    <location>
        <begin position="133"/>
        <end position="202"/>
    </location>
</feature>
<evidence type="ECO:0000259" key="6">
    <source>
        <dbReference type="Pfam" id="PF25989"/>
    </source>
</evidence>
<proteinExistence type="inferred from homology"/>
<dbReference type="PANTHER" id="PTHR30469">
    <property type="entry name" value="MULTIDRUG RESISTANCE PROTEIN MDTA"/>
    <property type="match status" value="1"/>
</dbReference>
<feature type="compositionally biased region" description="Polar residues" evidence="3">
    <location>
        <begin position="250"/>
        <end position="270"/>
    </location>
</feature>
<evidence type="ECO:0000313" key="8">
    <source>
        <dbReference type="Proteomes" id="UP001438008"/>
    </source>
</evidence>
<reference evidence="7 8" key="1">
    <citation type="submission" date="2024-03" db="EMBL/GenBank/DDBJ databases">
        <title>Human intestinal bacterial collection.</title>
        <authorList>
            <person name="Pauvert C."/>
            <person name="Hitch T.C.A."/>
            <person name="Clavel T."/>
        </authorList>
    </citation>
    <scope>NUCLEOTIDE SEQUENCE [LARGE SCALE GENOMIC DNA]</scope>
    <source>
        <strain evidence="7 8">CLA-AA-H132</strain>
    </source>
</reference>
<feature type="region of interest" description="Disordered" evidence="3">
    <location>
        <begin position="250"/>
        <end position="277"/>
    </location>
</feature>
<dbReference type="Pfam" id="PF25989">
    <property type="entry name" value="YknX_C"/>
    <property type="match status" value="1"/>
</dbReference>
<keyword evidence="8" id="KW-1185">Reference proteome</keyword>
<organism evidence="7 8">
    <name type="scientific">Laedolimicola intestinihominis</name>
    <dbReference type="NCBI Taxonomy" id="3133166"/>
    <lineage>
        <taxon>Bacteria</taxon>
        <taxon>Bacillati</taxon>
        <taxon>Bacillota</taxon>
        <taxon>Clostridia</taxon>
        <taxon>Lachnospirales</taxon>
        <taxon>Lachnospiraceae</taxon>
        <taxon>Laedolimicola</taxon>
    </lineage>
</organism>
<feature type="domain" description="Multidrug resistance protein MdtA-like barrel-sandwich hybrid" evidence="5">
    <location>
        <begin position="61"/>
        <end position="353"/>
    </location>
</feature>
<evidence type="ECO:0000259" key="5">
    <source>
        <dbReference type="Pfam" id="PF25917"/>
    </source>
</evidence>
<dbReference type="SUPFAM" id="SSF111369">
    <property type="entry name" value="HlyD-like secretion proteins"/>
    <property type="match status" value="1"/>
</dbReference>
<dbReference type="NCBIfam" id="TIGR01730">
    <property type="entry name" value="RND_mfp"/>
    <property type="match status" value="1"/>
</dbReference>
<dbReference type="Gene3D" id="2.40.50.100">
    <property type="match status" value="1"/>
</dbReference>
<dbReference type="EMBL" id="JBBMFE010000010">
    <property type="protein sequence ID" value="MEQ2472981.1"/>
    <property type="molecule type" value="Genomic_DNA"/>
</dbReference>
<dbReference type="InterPro" id="IPR006143">
    <property type="entry name" value="RND_pump_MFP"/>
</dbReference>
<name>A0ABV1FIU8_9FIRM</name>
<dbReference type="PROSITE" id="PS51257">
    <property type="entry name" value="PROKAR_LIPOPROTEIN"/>
    <property type="match status" value="1"/>
</dbReference>
<dbReference type="Gene3D" id="2.40.420.20">
    <property type="match status" value="1"/>
</dbReference>
<feature type="chain" id="PRO_5047300690" evidence="4">
    <location>
        <begin position="21"/>
        <end position="514"/>
    </location>
</feature>
<protein>
    <submittedName>
        <fullName evidence="7">Efflux RND transporter periplasmic adaptor subunit</fullName>
    </submittedName>
</protein>
<dbReference type="RefSeq" id="WP_349164783.1">
    <property type="nucleotide sequence ID" value="NZ_JBBMFE010000010.1"/>
</dbReference>
<evidence type="ECO:0000256" key="2">
    <source>
        <dbReference type="SAM" id="Coils"/>
    </source>
</evidence>
<dbReference type="Gene3D" id="2.40.30.170">
    <property type="match status" value="1"/>
</dbReference>
<evidence type="ECO:0000256" key="1">
    <source>
        <dbReference type="ARBA" id="ARBA00009477"/>
    </source>
</evidence>
<dbReference type="Proteomes" id="UP001438008">
    <property type="component" value="Unassembled WGS sequence"/>
</dbReference>
<feature type="domain" description="YknX-like C-terminal permuted SH3-like" evidence="6">
    <location>
        <begin position="439"/>
        <end position="506"/>
    </location>
</feature>
<accession>A0ABV1FIU8</accession>
<keyword evidence="4" id="KW-0732">Signal</keyword>
<dbReference type="InterPro" id="IPR058637">
    <property type="entry name" value="YknX-like_C"/>
</dbReference>
<keyword evidence="2" id="KW-0175">Coiled coil</keyword>
<evidence type="ECO:0000256" key="4">
    <source>
        <dbReference type="SAM" id="SignalP"/>
    </source>
</evidence>
<comment type="caution">
    <text evidence="7">The sequence shown here is derived from an EMBL/GenBank/DDBJ whole genome shotgun (WGS) entry which is preliminary data.</text>
</comment>
<dbReference type="Pfam" id="PF25917">
    <property type="entry name" value="BSH_RND"/>
    <property type="match status" value="1"/>
</dbReference>
<evidence type="ECO:0000256" key="3">
    <source>
        <dbReference type="SAM" id="MobiDB-lite"/>
    </source>
</evidence>
<dbReference type="Gene3D" id="1.10.287.1490">
    <property type="match status" value="1"/>
</dbReference>
<dbReference type="InterPro" id="IPR058625">
    <property type="entry name" value="MdtA-like_BSH"/>
</dbReference>